<organism evidence="2 3">
    <name type="scientific">Solanum tuberosum</name>
    <name type="common">Potato</name>
    <dbReference type="NCBI Taxonomy" id="4113"/>
    <lineage>
        <taxon>Eukaryota</taxon>
        <taxon>Viridiplantae</taxon>
        <taxon>Streptophyta</taxon>
        <taxon>Embryophyta</taxon>
        <taxon>Tracheophyta</taxon>
        <taxon>Spermatophyta</taxon>
        <taxon>Magnoliopsida</taxon>
        <taxon>eudicotyledons</taxon>
        <taxon>Gunneridae</taxon>
        <taxon>Pentapetalae</taxon>
        <taxon>asterids</taxon>
        <taxon>lamiids</taxon>
        <taxon>Solanales</taxon>
        <taxon>Solanaceae</taxon>
        <taxon>Solanoideae</taxon>
        <taxon>Solaneae</taxon>
        <taxon>Solanum</taxon>
    </lineage>
</organism>
<sequence length="278" mass="32099">MHMRVVKSVTCCCCSTTAIETFQHLFCACPDSKTVWDYLAVAATVQGPFIQLRNNILKWWQADCAPKLKIIFKIIPAMVIWHIWKSLNVIYHGGCMSVHYLLSYLNRNIYLLTITKYPWLNNVPKRWPFIVQYLYEYTPILVTKIITLIAPNRGLFKCNSDGACRANPRPMSSAFCVRNDSGEFVYSDTRTTWDILVTEVEVIAMRMGIEFCVAQSFLPITLETDSLALKNIVDRVWEVPWTISMEVKKISLLREKVLKLVEVTHILREGNKVTVFFC</sequence>
<dbReference type="SUPFAM" id="SSF53098">
    <property type="entry name" value="Ribonuclease H-like"/>
    <property type="match status" value="1"/>
</dbReference>
<keyword evidence="3" id="KW-1185">Reference proteome</keyword>
<name>A0ABQ7U5G1_SOLTU</name>
<proteinExistence type="predicted"/>
<feature type="domain" description="RNase H type-1" evidence="1">
    <location>
        <begin position="159"/>
        <end position="273"/>
    </location>
</feature>
<dbReference type="PANTHER" id="PTHR47723:SF24">
    <property type="entry name" value="RNASE H TYPE-1 DOMAIN-CONTAINING PROTEIN"/>
    <property type="match status" value="1"/>
</dbReference>
<protein>
    <recommendedName>
        <fullName evidence="1">RNase H type-1 domain-containing protein</fullName>
    </recommendedName>
</protein>
<evidence type="ECO:0000313" key="2">
    <source>
        <dbReference type="EMBL" id="KAH0742177.1"/>
    </source>
</evidence>
<dbReference type="InterPro" id="IPR036397">
    <property type="entry name" value="RNaseH_sf"/>
</dbReference>
<evidence type="ECO:0000313" key="3">
    <source>
        <dbReference type="Proteomes" id="UP000826656"/>
    </source>
</evidence>
<dbReference type="CDD" id="cd06222">
    <property type="entry name" value="RNase_H_like"/>
    <property type="match status" value="1"/>
</dbReference>
<accession>A0ABQ7U5G1</accession>
<comment type="caution">
    <text evidence="2">The sequence shown here is derived from an EMBL/GenBank/DDBJ whole genome shotgun (WGS) entry which is preliminary data.</text>
</comment>
<gene>
    <name evidence="2" type="ORF">KY290_035220</name>
</gene>
<dbReference type="EMBL" id="JAIVGD010000026">
    <property type="protein sequence ID" value="KAH0742177.1"/>
    <property type="molecule type" value="Genomic_DNA"/>
</dbReference>
<dbReference type="InterPro" id="IPR044730">
    <property type="entry name" value="RNase_H-like_dom_plant"/>
</dbReference>
<dbReference type="Pfam" id="PF13456">
    <property type="entry name" value="RVT_3"/>
    <property type="match status" value="1"/>
</dbReference>
<dbReference type="PANTHER" id="PTHR47723">
    <property type="entry name" value="OS05G0353850 PROTEIN"/>
    <property type="match status" value="1"/>
</dbReference>
<evidence type="ECO:0000259" key="1">
    <source>
        <dbReference type="Pfam" id="PF13456"/>
    </source>
</evidence>
<dbReference type="InterPro" id="IPR002156">
    <property type="entry name" value="RNaseH_domain"/>
</dbReference>
<dbReference type="Gene3D" id="3.30.420.10">
    <property type="entry name" value="Ribonuclease H-like superfamily/Ribonuclease H"/>
    <property type="match status" value="1"/>
</dbReference>
<dbReference type="InterPro" id="IPR053151">
    <property type="entry name" value="RNase_H-like"/>
</dbReference>
<dbReference type="InterPro" id="IPR012337">
    <property type="entry name" value="RNaseH-like_sf"/>
</dbReference>
<dbReference type="Proteomes" id="UP000826656">
    <property type="component" value="Unassembled WGS sequence"/>
</dbReference>
<reference evidence="2 3" key="1">
    <citation type="journal article" date="2021" name="bioRxiv">
        <title>Chromosome-scale and haplotype-resolved genome assembly of a tetraploid potato cultivar.</title>
        <authorList>
            <person name="Sun H."/>
            <person name="Jiao W.-B."/>
            <person name="Krause K."/>
            <person name="Campoy J.A."/>
            <person name="Goel M."/>
            <person name="Folz-Donahue K."/>
            <person name="Kukat C."/>
            <person name="Huettel B."/>
            <person name="Schneeberger K."/>
        </authorList>
    </citation>
    <scope>NUCLEOTIDE SEQUENCE [LARGE SCALE GENOMIC DNA]</scope>
    <source>
        <strain evidence="2">SolTubOtavaFocal</strain>
        <tissue evidence="2">Leaves</tissue>
    </source>
</reference>